<name>A0A1C0TTY4_9GAMM</name>
<evidence type="ECO:0000313" key="4">
    <source>
        <dbReference type="Proteomes" id="UP000093366"/>
    </source>
</evidence>
<proteinExistence type="predicted"/>
<feature type="signal peptide" evidence="1">
    <location>
        <begin position="1"/>
        <end position="18"/>
    </location>
</feature>
<evidence type="ECO:0000256" key="1">
    <source>
        <dbReference type="SAM" id="SignalP"/>
    </source>
</evidence>
<dbReference type="InterPro" id="IPR001314">
    <property type="entry name" value="Peptidase_S1A"/>
</dbReference>
<evidence type="ECO:0000259" key="2">
    <source>
        <dbReference type="PROSITE" id="PS50240"/>
    </source>
</evidence>
<dbReference type="InterPro" id="IPR001254">
    <property type="entry name" value="Trypsin_dom"/>
</dbReference>
<dbReference type="PANTHER" id="PTHR24260:SF136">
    <property type="entry name" value="GH08193P-RELATED"/>
    <property type="match status" value="1"/>
</dbReference>
<reference evidence="4" key="1">
    <citation type="submission" date="2016-07" db="EMBL/GenBank/DDBJ databases">
        <authorList>
            <person name="Florea S."/>
            <person name="Webb J.S."/>
            <person name="Jaromczyk J."/>
            <person name="Schardl C.L."/>
        </authorList>
    </citation>
    <scope>NUCLEOTIDE SEQUENCE [LARGE SCALE GENOMIC DNA]</scope>
    <source>
        <strain evidence="4">IPB1</strain>
    </source>
</reference>
<dbReference type="PANTHER" id="PTHR24260">
    <property type="match status" value="1"/>
</dbReference>
<protein>
    <submittedName>
        <fullName evidence="3">Peptidase S1</fullName>
    </submittedName>
</protein>
<accession>A0A1C0TTY4</accession>
<dbReference type="GO" id="GO:0006508">
    <property type="term" value="P:proteolysis"/>
    <property type="evidence" value="ECO:0007669"/>
    <property type="project" value="InterPro"/>
</dbReference>
<dbReference type="AlphaFoldDB" id="A0A1C0TTY4"/>
<keyword evidence="1" id="KW-0732">Signal</keyword>
<dbReference type="RefSeq" id="WP_065788772.1">
    <property type="nucleotide sequence ID" value="NZ_MAUJ01000001.1"/>
</dbReference>
<dbReference type="InterPro" id="IPR043504">
    <property type="entry name" value="Peptidase_S1_PA_chymotrypsin"/>
</dbReference>
<comment type="caution">
    <text evidence="3">The sequence shown here is derived from an EMBL/GenBank/DDBJ whole genome shotgun (WGS) entry which is preliminary data.</text>
</comment>
<dbReference type="InterPro" id="IPR009003">
    <property type="entry name" value="Peptidase_S1_PA"/>
</dbReference>
<dbReference type="SMART" id="SM00020">
    <property type="entry name" value="Tryp_SPc"/>
    <property type="match status" value="1"/>
</dbReference>
<dbReference type="SUPFAM" id="SSF50494">
    <property type="entry name" value="Trypsin-like serine proteases"/>
    <property type="match status" value="1"/>
</dbReference>
<dbReference type="PROSITE" id="PS50240">
    <property type="entry name" value="TRYPSIN_DOM"/>
    <property type="match status" value="1"/>
</dbReference>
<organism evidence="3 4">
    <name type="scientific">Pseudoalteromonas luteoviolacea</name>
    <dbReference type="NCBI Taxonomy" id="43657"/>
    <lineage>
        <taxon>Bacteria</taxon>
        <taxon>Pseudomonadati</taxon>
        <taxon>Pseudomonadota</taxon>
        <taxon>Gammaproteobacteria</taxon>
        <taxon>Alteromonadales</taxon>
        <taxon>Pseudoalteromonadaceae</taxon>
        <taxon>Pseudoalteromonas</taxon>
    </lineage>
</organism>
<feature type="domain" description="Peptidase S1" evidence="2">
    <location>
        <begin position="50"/>
        <end position="241"/>
    </location>
</feature>
<gene>
    <name evidence="3" type="ORF">A7985_02075</name>
</gene>
<dbReference type="GO" id="GO:0004252">
    <property type="term" value="F:serine-type endopeptidase activity"/>
    <property type="evidence" value="ECO:0007669"/>
    <property type="project" value="InterPro"/>
</dbReference>
<dbReference type="EMBL" id="MAUJ01000001">
    <property type="protein sequence ID" value="OCQ22768.1"/>
    <property type="molecule type" value="Genomic_DNA"/>
</dbReference>
<dbReference type="InterPro" id="IPR051333">
    <property type="entry name" value="CLIP_Serine_Protease"/>
</dbReference>
<dbReference type="Proteomes" id="UP000093366">
    <property type="component" value="Unassembled WGS sequence"/>
</dbReference>
<sequence>MLKSLVAILFMCSLSASAIVIRHDVDPELYLAEKTDFLPLATFYFDGAHGTLIDPKWIVTAAHATFCIHPNRFVHIGTKLHKVKRIYIHEAYKPGHSHDIALIELVKPVAGVLPASRYLMSDEQDKGLWFIGIGGTGNGKTGQTIDSYQNKQTLRKAQNTVSEAFGPLLKFKFDEGASALPLEGVSGGGDSGGPAYYESSTGPSLFGISSRFEGSGIGKYGITEIYTRVSYFNTWIDNVMRHQDSAPKILKSLPASHLPAGLNQSNLSEVCTQIGLSPQK</sequence>
<evidence type="ECO:0000313" key="3">
    <source>
        <dbReference type="EMBL" id="OCQ22768.1"/>
    </source>
</evidence>
<dbReference type="Gene3D" id="2.40.10.10">
    <property type="entry name" value="Trypsin-like serine proteases"/>
    <property type="match status" value="1"/>
</dbReference>
<dbReference type="PRINTS" id="PR00722">
    <property type="entry name" value="CHYMOTRYPSIN"/>
</dbReference>
<feature type="chain" id="PRO_5008646398" evidence="1">
    <location>
        <begin position="19"/>
        <end position="280"/>
    </location>
</feature>
<dbReference type="Pfam" id="PF00089">
    <property type="entry name" value="Trypsin"/>
    <property type="match status" value="1"/>
</dbReference>